<evidence type="ECO:0000313" key="3">
    <source>
        <dbReference type="EMBL" id="PSJ07289.1"/>
    </source>
</evidence>
<accession>A0A2P7N1E9</accession>
<dbReference type="AlphaFoldDB" id="A0A2P7N1E9"/>
<gene>
    <name evidence="3" type="ORF">C7K55_00645</name>
</gene>
<sequence length="157" mass="16344">MNLRVIPALLLLASAAPAHSHAIESSLERLSSLTDQLVLDSRFGNGEPADDAVVRLVPPNGEPIEVGRTDASGQLRFQLPSNATSAWELQVDRGPGHRDYLELPGAAPALSTGFNSSRPGHGIRTGQGIRTGLALLGLSAAAGALGGALSWRRGGRR</sequence>
<evidence type="ECO:0008006" key="5">
    <source>
        <dbReference type="Google" id="ProtNLM"/>
    </source>
</evidence>
<organism evidence="3 4">
    <name type="scientific">Cyanobium usitatum str. Tous</name>
    <dbReference type="NCBI Taxonomy" id="2116684"/>
    <lineage>
        <taxon>Bacteria</taxon>
        <taxon>Bacillati</taxon>
        <taxon>Cyanobacteriota</taxon>
        <taxon>Cyanophyceae</taxon>
        <taxon>Synechococcales</taxon>
        <taxon>Prochlorococcaceae</taxon>
        <taxon>Cyanobium</taxon>
    </lineage>
</organism>
<evidence type="ECO:0000256" key="1">
    <source>
        <dbReference type="SAM" id="Phobius"/>
    </source>
</evidence>
<dbReference type="OrthoDB" id="7873998at2"/>
<feature type="signal peptide" evidence="2">
    <location>
        <begin position="1"/>
        <end position="22"/>
    </location>
</feature>
<proteinExistence type="predicted"/>
<feature type="transmembrane region" description="Helical" evidence="1">
    <location>
        <begin position="133"/>
        <end position="151"/>
    </location>
</feature>
<evidence type="ECO:0000313" key="4">
    <source>
        <dbReference type="Proteomes" id="UP000243002"/>
    </source>
</evidence>
<dbReference type="EMBL" id="PXXO01000001">
    <property type="protein sequence ID" value="PSJ07289.1"/>
    <property type="molecule type" value="Genomic_DNA"/>
</dbReference>
<dbReference type="Proteomes" id="UP000243002">
    <property type="component" value="Unassembled WGS sequence"/>
</dbReference>
<keyword evidence="1" id="KW-0472">Membrane</keyword>
<evidence type="ECO:0000256" key="2">
    <source>
        <dbReference type="SAM" id="SignalP"/>
    </source>
</evidence>
<reference evidence="3 4" key="1">
    <citation type="journal article" date="2018" name="Environ. Microbiol.">
        <title>Ecological and genomic features of two widespread freshwater picocyanobacteria.</title>
        <authorList>
            <person name="Cabello-Yeves P.J."/>
            <person name="Picazo A."/>
            <person name="Camacho A."/>
            <person name="Callieri C."/>
            <person name="Rosselli R."/>
            <person name="Roda-Garcia J.J."/>
            <person name="Coutinho F.H."/>
            <person name="Rodriguez-Valera F."/>
        </authorList>
    </citation>
    <scope>NUCLEOTIDE SEQUENCE [LARGE SCALE GENOMIC DNA]</scope>
    <source>
        <strain evidence="3 4">Tous</strain>
    </source>
</reference>
<name>A0A2P7N1E9_9CYAN</name>
<keyword evidence="2" id="KW-0732">Signal</keyword>
<dbReference type="RefSeq" id="WP_106501476.1">
    <property type="nucleotide sequence ID" value="NZ_PXXO01000001.1"/>
</dbReference>
<keyword evidence="1" id="KW-0812">Transmembrane</keyword>
<keyword evidence="4" id="KW-1185">Reference proteome</keyword>
<protein>
    <recommendedName>
        <fullName evidence="5">Carboxypeptidase regulatory-like domain-containing protein</fullName>
    </recommendedName>
</protein>
<comment type="caution">
    <text evidence="3">The sequence shown here is derived from an EMBL/GenBank/DDBJ whole genome shotgun (WGS) entry which is preliminary data.</text>
</comment>
<feature type="chain" id="PRO_5015159447" description="Carboxypeptidase regulatory-like domain-containing protein" evidence="2">
    <location>
        <begin position="23"/>
        <end position="157"/>
    </location>
</feature>
<keyword evidence="1" id="KW-1133">Transmembrane helix</keyword>